<keyword evidence="2" id="KW-0812">Transmembrane</keyword>
<name>A0A5C3MSB9_9AGAM</name>
<evidence type="ECO:0008006" key="5">
    <source>
        <dbReference type="Google" id="ProtNLM"/>
    </source>
</evidence>
<evidence type="ECO:0000256" key="2">
    <source>
        <dbReference type="SAM" id="Phobius"/>
    </source>
</evidence>
<proteinExistence type="predicted"/>
<dbReference type="Proteomes" id="UP000305948">
    <property type="component" value="Unassembled WGS sequence"/>
</dbReference>
<reference evidence="3 4" key="1">
    <citation type="journal article" date="2019" name="Nat. Ecol. Evol.">
        <title>Megaphylogeny resolves global patterns of mushroom evolution.</title>
        <authorList>
            <person name="Varga T."/>
            <person name="Krizsan K."/>
            <person name="Foldi C."/>
            <person name="Dima B."/>
            <person name="Sanchez-Garcia M."/>
            <person name="Sanchez-Ramirez S."/>
            <person name="Szollosi G.J."/>
            <person name="Szarkandi J.G."/>
            <person name="Papp V."/>
            <person name="Albert L."/>
            <person name="Andreopoulos W."/>
            <person name="Angelini C."/>
            <person name="Antonin V."/>
            <person name="Barry K.W."/>
            <person name="Bougher N.L."/>
            <person name="Buchanan P."/>
            <person name="Buyck B."/>
            <person name="Bense V."/>
            <person name="Catcheside P."/>
            <person name="Chovatia M."/>
            <person name="Cooper J."/>
            <person name="Damon W."/>
            <person name="Desjardin D."/>
            <person name="Finy P."/>
            <person name="Geml J."/>
            <person name="Haridas S."/>
            <person name="Hughes K."/>
            <person name="Justo A."/>
            <person name="Karasinski D."/>
            <person name="Kautmanova I."/>
            <person name="Kiss B."/>
            <person name="Kocsube S."/>
            <person name="Kotiranta H."/>
            <person name="LaButti K.M."/>
            <person name="Lechner B.E."/>
            <person name="Liimatainen K."/>
            <person name="Lipzen A."/>
            <person name="Lukacs Z."/>
            <person name="Mihaltcheva S."/>
            <person name="Morgado L.N."/>
            <person name="Niskanen T."/>
            <person name="Noordeloos M.E."/>
            <person name="Ohm R.A."/>
            <person name="Ortiz-Santana B."/>
            <person name="Ovrebo C."/>
            <person name="Racz N."/>
            <person name="Riley R."/>
            <person name="Savchenko A."/>
            <person name="Shiryaev A."/>
            <person name="Soop K."/>
            <person name="Spirin V."/>
            <person name="Szebenyi C."/>
            <person name="Tomsovsky M."/>
            <person name="Tulloss R.E."/>
            <person name="Uehling J."/>
            <person name="Grigoriev I.V."/>
            <person name="Vagvolgyi C."/>
            <person name="Papp T."/>
            <person name="Martin F.M."/>
            <person name="Miettinen O."/>
            <person name="Hibbett D.S."/>
            <person name="Nagy L.G."/>
        </authorList>
    </citation>
    <scope>NUCLEOTIDE SEQUENCE [LARGE SCALE GENOMIC DNA]</scope>
    <source>
        <strain evidence="3 4">OMC1185</strain>
    </source>
</reference>
<gene>
    <name evidence="3" type="ORF">OE88DRAFT_1664112</name>
</gene>
<evidence type="ECO:0000313" key="3">
    <source>
        <dbReference type="EMBL" id="TFK48369.1"/>
    </source>
</evidence>
<accession>A0A5C3MSB9</accession>
<feature type="transmembrane region" description="Helical" evidence="2">
    <location>
        <begin position="20"/>
        <end position="38"/>
    </location>
</feature>
<keyword evidence="4" id="KW-1185">Reference proteome</keyword>
<feature type="transmembrane region" description="Helical" evidence="2">
    <location>
        <begin position="59"/>
        <end position="84"/>
    </location>
</feature>
<organism evidence="3 4">
    <name type="scientific">Heliocybe sulcata</name>
    <dbReference type="NCBI Taxonomy" id="5364"/>
    <lineage>
        <taxon>Eukaryota</taxon>
        <taxon>Fungi</taxon>
        <taxon>Dikarya</taxon>
        <taxon>Basidiomycota</taxon>
        <taxon>Agaricomycotina</taxon>
        <taxon>Agaricomycetes</taxon>
        <taxon>Gloeophyllales</taxon>
        <taxon>Gloeophyllaceae</taxon>
        <taxon>Heliocybe</taxon>
    </lineage>
</organism>
<sequence>MSGKLTDWLKPRPHEALIRLRNSSFAFSAFVLLVYLLDIKSLSLVRCWRVARGKDLTRYGVGQIGWTVSVIELIILTLLVVNILQSLVALKYPPAPLAPSPASSRQLAFTPETTPSKPSKLLGSSTSSSPLSFSQSLSQSQSTRQFPFRPSSVYPPSPFSTPLRSLNYSLSFPSTSKSLFDSTSSMGSSGMGWSPSKSPLLKKGRRGGGGRALDSSLMMHLTRDDARGDD</sequence>
<evidence type="ECO:0000256" key="1">
    <source>
        <dbReference type="SAM" id="MobiDB-lite"/>
    </source>
</evidence>
<dbReference type="EMBL" id="ML213519">
    <property type="protein sequence ID" value="TFK48369.1"/>
    <property type="molecule type" value="Genomic_DNA"/>
</dbReference>
<feature type="compositionally biased region" description="Low complexity" evidence="1">
    <location>
        <begin position="114"/>
        <end position="136"/>
    </location>
</feature>
<feature type="compositionally biased region" description="Low complexity" evidence="1">
    <location>
        <begin position="181"/>
        <end position="198"/>
    </location>
</feature>
<protein>
    <recommendedName>
        <fullName evidence="5">DUF1746 domain-containing protein</fullName>
    </recommendedName>
</protein>
<feature type="compositionally biased region" description="Basic and acidic residues" evidence="1">
    <location>
        <begin position="221"/>
        <end position="230"/>
    </location>
</feature>
<keyword evidence="2" id="KW-1133">Transmembrane helix</keyword>
<feature type="region of interest" description="Disordered" evidence="1">
    <location>
        <begin position="181"/>
        <end position="230"/>
    </location>
</feature>
<keyword evidence="2" id="KW-0472">Membrane</keyword>
<evidence type="ECO:0000313" key="4">
    <source>
        <dbReference type="Proteomes" id="UP000305948"/>
    </source>
</evidence>
<dbReference type="AlphaFoldDB" id="A0A5C3MSB9"/>
<dbReference type="OrthoDB" id="3248709at2759"/>
<feature type="region of interest" description="Disordered" evidence="1">
    <location>
        <begin position="103"/>
        <end position="136"/>
    </location>
</feature>